<dbReference type="AlphaFoldDB" id="C0C4H7"/>
<organism evidence="1 2">
    <name type="scientific">[Clostridium] hylemonae DSM 15053</name>
    <dbReference type="NCBI Taxonomy" id="553973"/>
    <lineage>
        <taxon>Bacteria</taxon>
        <taxon>Bacillati</taxon>
        <taxon>Bacillota</taxon>
        <taxon>Clostridia</taxon>
        <taxon>Lachnospirales</taxon>
        <taxon>Lachnospiraceae</taxon>
    </lineage>
</organism>
<evidence type="ECO:0000313" key="2">
    <source>
        <dbReference type="Proteomes" id="UP000004893"/>
    </source>
</evidence>
<comment type="caution">
    <text evidence="1">The sequence shown here is derived from an EMBL/GenBank/DDBJ whole genome shotgun (WGS) entry which is preliminary data.</text>
</comment>
<name>C0C4H7_9FIRM</name>
<evidence type="ECO:0000313" key="1">
    <source>
        <dbReference type="EMBL" id="EEG72970.1"/>
    </source>
</evidence>
<protein>
    <submittedName>
        <fullName evidence="1">Uncharacterized protein</fullName>
    </submittedName>
</protein>
<dbReference type="Proteomes" id="UP000004893">
    <property type="component" value="Unassembled WGS sequence"/>
</dbReference>
<gene>
    <name evidence="1" type="ORF">CLOHYLEM_06993</name>
</gene>
<dbReference type="HOGENOM" id="CLU_3287391_0_0_9"/>
<accession>C0C4H7</accession>
<proteinExistence type="predicted"/>
<reference evidence="1" key="1">
    <citation type="submission" date="2009-02" db="EMBL/GenBank/DDBJ databases">
        <authorList>
            <person name="Fulton L."/>
            <person name="Clifton S."/>
            <person name="Fulton B."/>
            <person name="Xu J."/>
            <person name="Minx P."/>
            <person name="Pepin K.H."/>
            <person name="Johnson M."/>
            <person name="Bhonagiri V."/>
            <person name="Nash W.E."/>
            <person name="Mardis E.R."/>
            <person name="Wilson R.K."/>
        </authorList>
    </citation>
    <scope>NUCLEOTIDE SEQUENCE [LARGE SCALE GENOMIC DNA]</scope>
    <source>
        <strain evidence="1">DSM 15053</strain>
    </source>
</reference>
<keyword evidence="2" id="KW-1185">Reference proteome</keyword>
<reference evidence="1" key="2">
    <citation type="submission" date="2013-06" db="EMBL/GenBank/DDBJ databases">
        <title>Draft genome sequence of Clostridium hylemonae (DSM 15053).</title>
        <authorList>
            <person name="Sudarsanam P."/>
            <person name="Ley R."/>
            <person name="Guruge J."/>
            <person name="Turnbaugh P.J."/>
            <person name="Mahowald M."/>
            <person name="Liep D."/>
            <person name="Gordon J."/>
        </authorList>
    </citation>
    <scope>NUCLEOTIDE SEQUENCE</scope>
    <source>
        <strain evidence="1">DSM 15053</strain>
    </source>
</reference>
<dbReference type="EMBL" id="ABYI02000034">
    <property type="protein sequence ID" value="EEG72970.1"/>
    <property type="molecule type" value="Genomic_DNA"/>
</dbReference>
<dbReference type="STRING" id="553973.CLOHYLEM_06993"/>
<sequence>MIIAKLHDPGDQMHHCLKNMDRQCIIFLDDRKGVGLIRRT</sequence>